<evidence type="ECO:0000259" key="2">
    <source>
        <dbReference type="Pfam" id="PF20684"/>
    </source>
</evidence>
<keyword evidence="1" id="KW-0812">Transmembrane</keyword>
<evidence type="ECO:0000313" key="4">
    <source>
        <dbReference type="Proteomes" id="UP000244855"/>
    </source>
</evidence>
<keyword evidence="4" id="KW-1185">Reference proteome</keyword>
<proteinExistence type="predicted"/>
<keyword evidence="1" id="KW-1133">Transmembrane helix</keyword>
<evidence type="ECO:0000313" key="3">
    <source>
        <dbReference type="EMBL" id="PVI04936.1"/>
    </source>
</evidence>
<reference evidence="3 4" key="1">
    <citation type="journal article" date="2018" name="Sci. Rep.">
        <title>Comparative genomics provides insights into the lifestyle and reveals functional heterogeneity of dark septate endophytic fungi.</title>
        <authorList>
            <person name="Knapp D.G."/>
            <person name="Nemeth J.B."/>
            <person name="Barry K."/>
            <person name="Hainaut M."/>
            <person name="Henrissat B."/>
            <person name="Johnson J."/>
            <person name="Kuo A."/>
            <person name="Lim J.H.P."/>
            <person name="Lipzen A."/>
            <person name="Nolan M."/>
            <person name="Ohm R.A."/>
            <person name="Tamas L."/>
            <person name="Grigoriev I.V."/>
            <person name="Spatafora J.W."/>
            <person name="Nagy L.G."/>
            <person name="Kovacs G.M."/>
        </authorList>
    </citation>
    <scope>NUCLEOTIDE SEQUENCE [LARGE SCALE GENOMIC DNA]</scope>
    <source>
        <strain evidence="3 4">DSE2036</strain>
    </source>
</reference>
<dbReference type="OrthoDB" id="4525788at2759"/>
<dbReference type="Proteomes" id="UP000244855">
    <property type="component" value="Unassembled WGS sequence"/>
</dbReference>
<dbReference type="AlphaFoldDB" id="A0A2V1E3N7"/>
<feature type="transmembrane region" description="Helical" evidence="1">
    <location>
        <begin position="61"/>
        <end position="85"/>
    </location>
</feature>
<feature type="domain" description="Rhodopsin" evidence="2">
    <location>
        <begin position="45"/>
        <end position="101"/>
    </location>
</feature>
<dbReference type="EMBL" id="KZ805317">
    <property type="protein sequence ID" value="PVI04936.1"/>
    <property type="molecule type" value="Genomic_DNA"/>
</dbReference>
<sequence>MSAYEALSLSRRFPAPNYVNPETRSWAASACLIAICVLTTLVFTARIWARFRITHTPGWDDWLIIASMPLLLGQTIVTVLALRVYGFQHHIYDLKPRDFITIRQVRDFPRLCQCIT</sequence>
<feature type="transmembrane region" description="Helical" evidence="1">
    <location>
        <begin position="26"/>
        <end position="49"/>
    </location>
</feature>
<name>A0A2V1E3N7_9PLEO</name>
<protein>
    <recommendedName>
        <fullName evidence="2">Rhodopsin domain-containing protein</fullName>
    </recommendedName>
</protein>
<dbReference type="InterPro" id="IPR049326">
    <property type="entry name" value="Rhodopsin_dom_fungi"/>
</dbReference>
<keyword evidence="1" id="KW-0472">Membrane</keyword>
<organism evidence="3 4">
    <name type="scientific">Periconia macrospinosa</name>
    <dbReference type="NCBI Taxonomy" id="97972"/>
    <lineage>
        <taxon>Eukaryota</taxon>
        <taxon>Fungi</taxon>
        <taxon>Dikarya</taxon>
        <taxon>Ascomycota</taxon>
        <taxon>Pezizomycotina</taxon>
        <taxon>Dothideomycetes</taxon>
        <taxon>Pleosporomycetidae</taxon>
        <taxon>Pleosporales</taxon>
        <taxon>Massarineae</taxon>
        <taxon>Periconiaceae</taxon>
        <taxon>Periconia</taxon>
    </lineage>
</organism>
<dbReference type="Pfam" id="PF20684">
    <property type="entry name" value="Fung_rhodopsin"/>
    <property type="match status" value="1"/>
</dbReference>
<evidence type="ECO:0000256" key="1">
    <source>
        <dbReference type="SAM" id="Phobius"/>
    </source>
</evidence>
<gene>
    <name evidence="3" type="ORF">DM02DRAFT_517763</name>
</gene>
<accession>A0A2V1E3N7</accession>